<dbReference type="RefSeq" id="WP_269010273.1">
    <property type="nucleotide sequence ID" value="NZ_JAANOH010000003.1"/>
</dbReference>
<accession>A0ABT4JH36</accession>
<evidence type="ECO:0000313" key="7">
    <source>
        <dbReference type="Proteomes" id="UP001321186"/>
    </source>
</evidence>
<dbReference type="PANTHER" id="PTHR13693:SF77">
    <property type="entry name" value="8-AMINO-7-OXONONANOATE SYNTHASE"/>
    <property type="match status" value="1"/>
</dbReference>
<protein>
    <submittedName>
        <fullName evidence="6">8-amino-7-oxononanoate synthase</fullName>
    </submittedName>
</protein>
<dbReference type="InterPro" id="IPR015424">
    <property type="entry name" value="PyrdxlP-dep_Trfase"/>
</dbReference>
<dbReference type="EMBL" id="JAANOH010000003">
    <property type="protein sequence ID" value="MCZ2475585.1"/>
    <property type="molecule type" value="Genomic_DNA"/>
</dbReference>
<evidence type="ECO:0000256" key="1">
    <source>
        <dbReference type="ARBA" id="ARBA00001933"/>
    </source>
</evidence>
<keyword evidence="3" id="KW-0808">Transferase</keyword>
<sequence length="380" mass="42818">MSNIQQYLVDQLEIRRKNGLLRSLQHVDHFIDFCSNDYLGLAKNDELNQLIIKDFENWLEQNKGQLPINGSTGSRLISGNNSLIENFEHACAHMHQAESALLFGSGFEANLGLLSSISQEDHIVFCDQLLHASIIDGIRLGKGKKIIFKHNDWETLALELAQYPNQTKWVVVESIYSMDGDRAPLQKLIELKQLYDFELIIDEAHSGGVYGHLGAGLVQESGLIDQVFARVITFGKAWGNAGAVVLGSQALRQYLINFARSFIYSTAPTPAHISALITTLHFIQQQNELREKLKNNITFFQEHITHPHWGKSQSAIQTFLVPGNQEVRRIAHLAQEQGYGLKPIVYPTVPKGEERIRITLSALTQEQDMLDLIQLLESNI</sequence>
<keyword evidence="4" id="KW-0663">Pyridoxal phosphate</keyword>
<comment type="similarity">
    <text evidence="2">Belongs to the class-II pyridoxal-phosphate-dependent aminotransferase family. BioF subfamily.</text>
</comment>
<dbReference type="Gene3D" id="3.40.640.10">
    <property type="entry name" value="Type I PLP-dependent aspartate aminotransferase-like (Major domain)"/>
    <property type="match status" value="1"/>
</dbReference>
<dbReference type="Proteomes" id="UP001321186">
    <property type="component" value="Unassembled WGS sequence"/>
</dbReference>
<gene>
    <name evidence="6" type="ORF">G9H61_09015</name>
</gene>
<feature type="domain" description="Aminotransferase class I/classII large" evidence="5">
    <location>
        <begin position="29"/>
        <end position="367"/>
    </location>
</feature>
<evidence type="ECO:0000313" key="6">
    <source>
        <dbReference type="EMBL" id="MCZ2475585.1"/>
    </source>
</evidence>
<dbReference type="Gene3D" id="3.90.1150.10">
    <property type="entry name" value="Aspartate Aminotransferase, domain 1"/>
    <property type="match status" value="1"/>
</dbReference>
<dbReference type="InterPro" id="IPR050087">
    <property type="entry name" value="AON_synthase_class-II"/>
</dbReference>
<evidence type="ECO:0000256" key="2">
    <source>
        <dbReference type="ARBA" id="ARBA00010008"/>
    </source>
</evidence>
<name>A0ABT4JH36_9BACT</name>
<proteinExistence type="inferred from homology"/>
<organism evidence="6 7">
    <name type="scientific">Aquirufa ecclesiirivi</name>
    <dbReference type="NCBI Taxonomy" id="2715124"/>
    <lineage>
        <taxon>Bacteria</taxon>
        <taxon>Pseudomonadati</taxon>
        <taxon>Bacteroidota</taxon>
        <taxon>Cytophagia</taxon>
        <taxon>Cytophagales</taxon>
        <taxon>Flectobacillaceae</taxon>
        <taxon>Aquirufa</taxon>
    </lineage>
</organism>
<evidence type="ECO:0000256" key="3">
    <source>
        <dbReference type="ARBA" id="ARBA00022679"/>
    </source>
</evidence>
<dbReference type="PANTHER" id="PTHR13693">
    <property type="entry name" value="CLASS II AMINOTRANSFERASE/8-AMINO-7-OXONONANOATE SYNTHASE"/>
    <property type="match status" value="1"/>
</dbReference>
<comment type="cofactor">
    <cofactor evidence="1">
        <name>pyridoxal 5'-phosphate</name>
        <dbReference type="ChEBI" id="CHEBI:597326"/>
    </cofactor>
</comment>
<reference evidence="6 7" key="1">
    <citation type="submission" date="2020-03" db="EMBL/GenBank/DDBJ databases">
        <authorList>
            <person name="Pitt A."/>
            <person name="Hahn M.W."/>
        </authorList>
    </citation>
    <scope>NUCLEOTIDE SEQUENCE [LARGE SCALE GENOMIC DNA]</scope>
    <source>
        <strain evidence="6 7">5A-MARBSE</strain>
    </source>
</reference>
<comment type="caution">
    <text evidence="6">The sequence shown here is derived from an EMBL/GenBank/DDBJ whole genome shotgun (WGS) entry which is preliminary data.</text>
</comment>
<evidence type="ECO:0000259" key="5">
    <source>
        <dbReference type="Pfam" id="PF00155"/>
    </source>
</evidence>
<dbReference type="InterPro" id="IPR015422">
    <property type="entry name" value="PyrdxlP-dep_Trfase_small"/>
</dbReference>
<evidence type="ECO:0000256" key="4">
    <source>
        <dbReference type="ARBA" id="ARBA00022898"/>
    </source>
</evidence>
<dbReference type="InterPro" id="IPR015421">
    <property type="entry name" value="PyrdxlP-dep_Trfase_major"/>
</dbReference>
<dbReference type="Pfam" id="PF00155">
    <property type="entry name" value="Aminotran_1_2"/>
    <property type="match status" value="1"/>
</dbReference>
<dbReference type="SUPFAM" id="SSF53383">
    <property type="entry name" value="PLP-dependent transferases"/>
    <property type="match status" value="1"/>
</dbReference>
<dbReference type="InterPro" id="IPR004839">
    <property type="entry name" value="Aminotransferase_I/II_large"/>
</dbReference>
<keyword evidence="7" id="KW-1185">Reference proteome</keyword>